<proteinExistence type="predicted"/>
<evidence type="ECO:0000313" key="1">
    <source>
        <dbReference type="EMBL" id="KAG5450846.1"/>
    </source>
</evidence>
<protein>
    <submittedName>
        <fullName evidence="1">Uncharacterized protein</fullName>
    </submittedName>
</protein>
<reference evidence="1 2" key="1">
    <citation type="journal article" date="2018" name="Biotechnol. Adv.">
        <title>Improved genomic resources and new bioinformatic workflow for the carcinogenic parasite Clonorchis sinensis: Biotechnological implications.</title>
        <authorList>
            <person name="Wang D."/>
            <person name="Korhonen P.K."/>
            <person name="Gasser R.B."/>
            <person name="Young N.D."/>
        </authorList>
    </citation>
    <scope>NUCLEOTIDE SEQUENCE [LARGE SCALE GENOMIC DNA]</scope>
    <source>
        <strain evidence="1">Cs-k2</strain>
    </source>
</reference>
<dbReference type="Proteomes" id="UP000286415">
    <property type="component" value="Unassembled WGS sequence"/>
</dbReference>
<sequence>MDSSRVLDCKRALERSICKTPKQLEHEAAWCSTFSCLKTSQTGDSAWFQNIRLTETRGLRLPDEPQEGRNQSWALEEFSATL</sequence>
<reference evidence="1 2" key="2">
    <citation type="journal article" date="2021" name="Genomics">
        <title>High-quality reference genome for Clonorchis sinensis.</title>
        <authorList>
            <person name="Young N.D."/>
            <person name="Stroehlein A.J."/>
            <person name="Kinkar L."/>
            <person name="Wang T."/>
            <person name="Sohn W.M."/>
            <person name="Chang B.C.H."/>
            <person name="Kaur P."/>
            <person name="Weisz D."/>
            <person name="Dudchenko O."/>
            <person name="Aiden E.L."/>
            <person name="Korhonen P.K."/>
            <person name="Gasser R.B."/>
        </authorList>
    </citation>
    <scope>NUCLEOTIDE SEQUENCE [LARGE SCALE GENOMIC DNA]</scope>
    <source>
        <strain evidence="1">Cs-k2</strain>
    </source>
</reference>
<dbReference type="EMBL" id="NIRI02000042">
    <property type="protein sequence ID" value="KAG5450846.1"/>
    <property type="molecule type" value="Genomic_DNA"/>
</dbReference>
<keyword evidence="2" id="KW-1185">Reference proteome</keyword>
<dbReference type="InParanoid" id="A0A419PNU8"/>
<gene>
    <name evidence="1" type="ORF">CSKR_110125</name>
</gene>
<dbReference type="AlphaFoldDB" id="A0A419PNU8"/>
<accession>A0A419PNU8</accession>
<name>A0A419PNU8_CLOSI</name>
<organism evidence="1 2">
    <name type="scientific">Clonorchis sinensis</name>
    <name type="common">Chinese liver fluke</name>
    <dbReference type="NCBI Taxonomy" id="79923"/>
    <lineage>
        <taxon>Eukaryota</taxon>
        <taxon>Metazoa</taxon>
        <taxon>Spiralia</taxon>
        <taxon>Lophotrochozoa</taxon>
        <taxon>Platyhelminthes</taxon>
        <taxon>Trematoda</taxon>
        <taxon>Digenea</taxon>
        <taxon>Opisthorchiida</taxon>
        <taxon>Opisthorchiata</taxon>
        <taxon>Opisthorchiidae</taxon>
        <taxon>Clonorchis</taxon>
    </lineage>
</organism>
<comment type="caution">
    <text evidence="1">The sequence shown here is derived from an EMBL/GenBank/DDBJ whole genome shotgun (WGS) entry which is preliminary data.</text>
</comment>
<evidence type="ECO:0000313" key="2">
    <source>
        <dbReference type="Proteomes" id="UP000286415"/>
    </source>
</evidence>